<dbReference type="InterPro" id="IPR029061">
    <property type="entry name" value="THDP-binding"/>
</dbReference>
<dbReference type="GO" id="GO:0003984">
    <property type="term" value="F:acetolactate synthase activity"/>
    <property type="evidence" value="ECO:0007669"/>
    <property type="project" value="UniProtKB-EC"/>
</dbReference>
<dbReference type="InterPro" id="IPR012001">
    <property type="entry name" value="Thiamin_PyroP_enz_TPP-bd_dom"/>
</dbReference>
<name>A0ABS2NPW6_9FIRM</name>
<proteinExistence type="inferred from homology"/>
<evidence type="ECO:0000313" key="8">
    <source>
        <dbReference type="Proteomes" id="UP001314796"/>
    </source>
</evidence>
<dbReference type="InterPro" id="IPR011766">
    <property type="entry name" value="TPP_enzyme_TPP-bd"/>
</dbReference>
<dbReference type="Gene3D" id="3.40.50.970">
    <property type="match status" value="2"/>
</dbReference>
<feature type="domain" description="Thiamine pyrophosphate enzyme central" evidence="4">
    <location>
        <begin position="187"/>
        <end position="320"/>
    </location>
</feature>
<dbReference type="InterPro" id="IPR012000">
    <property type="entry name" value="Thiamin_PyroP_enz_cen_dom"/>
</dbReference>
<sequence length="538" mass="59577">MRLSEAILRYLKNNGVEYIFGIPAGNVSPLYDSLNDVDIKLIVSKNEAGSTYCAARYANISKKLGVCILAGGVGINNGINGIADAMIDKAPVLIISGYIKRENIGKGAIQELDTQHMLKPITKYSKTIFDENEVLNELQEAIRLALTPPFGPVHLSIPLDIQMEALNGDMPDPVKVSKTPIDLKALDRAKNIIEKEEKGLILVGKYARGLTEEIKKLSLHLRWPIITSSGGKGVVPEEFEMNLGNYGFSGTDSANDFVDKADYTCLLVLGCGLGEASTRNFNNTLVKDKRVIHIDSDKKELDRVFTADVGVVGDVCECINYLLDNTAAKANQFTRPENFNQPYVLNHTGLSFRLFVEKITGLMPKNTYYVCDLGETMNFVFKYLHLTKESDFEININYASMGSSVGGAVGAHLASPNKRTAVIVGDGSYFMNGMEILSAKEYNLPIVYFVVNNAKLGYVDRGHEYLYKRSRQEFKQQRVSIKDITKAMNIPAIEISKIEDMKFIPDFIKDVNGPCLVEVITDGTEPAPIMDRIKALKR</sequence>
<keyword evidence="8" id="KW-1185">Reference proteome</keyword>
<dbReference type="Pfam" id="PF02776">
    <property type="entry name" value="TPP_enzyme_N"/>
    <property type="match status" value="1"/>
</dbReference>
<dbReference type="InterPro" id="IPR029035">
    <property type="entry name" value="DHS-like_NAD/FAD-binding_dom"/>
</dbReference>
<feature type="domain" description="Thiamine pyrophosphate enzyme N-terminal TPP-binding" evidence="6">
    <location>
        <begin position="1"/>
        <end position="117"/>
    </location>
</feature>
<dbReference type="EC" id="2.2.1.6" evidence="7"/>
<evidence type="ECO:0000259" key="4">
    <source>
        <dbReference type="Pfam" id="PF00205"/>
    </source>
</evidence>
<gene>
    <name evidence="7" type="ORF">JOC73_001478</name>
</gene>
<evidence type="ECO:0000259" key="5">
    <source>
        <dbReference type="Pfam" id="PF02775"/>
    </source>
</evidence>
<dbReference type="PANTHER" id="PTHR18968:SF13">
    <property type="entry name" value="ACETOLACTATE SYNTHASE CATALYTIC SUBUNIT, MITOCHONDRIAL"/>
    <property type="match status" value="1"/>
</dbReference>
<dbReference type="PANTHER" id="PTHR18968">
    <property type="entry name" value="THIAMINE PYROPHOSPHATE ENZYMES"/>
    <property type="match status" value="1"/>
</dbReference>
<dbReference type="InterPro" id="IPR045229">
    <property type="entry name" value="TPP_enz"/>
</dbReference>
<keyword evidence="7" id="KW-0808">Transferase</keyword>
<evidence type="ECO:0000256" key="2">
    <source>
        <dbReference type="ARBA" id="ARBA00023052"/>
    </source>
</evidence>
<dbReference type="EMBL" id="JAFBEE010000008">
    <property type="protein sequence ID" value="MBM7614916.1"/>
    <property type="molecule type" value="Genomic_DNA"/>
</dbReference>
<dbReference type="Pfam" id="PF02775">
    <property type="entry name" value="TPP_enzyme_C"/>
    <property type="match status" value="1"/>
</dbReference>
<dbReference type="CDD" id="cd07035">
    <property type="entry name" value="TPP_PYR_POX_like"/>
    <property type="match status" value="1"/>
</dbReference>
<comment type="similarity">
    <text evidence="1 3">Belongs to the TPP enzyme family.</text>
</comment>
<dbReference type="SUPFAM" id="SSF52518">
    <property type="entry name" value="Thiamin diphosphate-binding fold (THDP-binding)"/>
    <property type="match status" value="2"/>
</dbReference>
<reference evidence="7 8" key="1">
    <citation type="submission" date="2021-01" db="EMBL/GenBank/DDBJ databases">
        <title>Genomic Encyclopedia of Type Strains, Phase IV (KMG-IV): sequencing the most valuable type-strain genomes for metagenomic binning, comparative biology and taxonomic classification.</title>
        <authorList>
            <person name="Goeker M."/>
        </authorList>
    </citation>
    <scope>NUCLEOTIDE SEQUENCE [LARGE SCALE GENOMIC DNA]</scope>
    <source>
        <strain evidence="7 8">DSM 25890</strain>
    </source>
</reference>
<dbReference type="CDD" id="cd00568">
    <property type="entry name" value="TPP_enzymes"/>
    <property type="match status" value="1"/>
</dbReference>
<accession>A0ABS2NPW6</accession>
<dbReference type="Proteomes" id="UP001314796">
    <property type="component" value="Unassembled WGS sequence"/>
</dbReference>
<dbReference type="Pfam" id="PF00205">
    <property type="entry name" value="TPP_enzyme_M"/>
    <property type="match status" value="1"/>
</dbReference>
<protein>
    <submittedName>
        <fullName evidence="7">Acetolactate synthase-1/2/3 large subunit</fullName>
        <ecNumber evidence="7">2.2.1.6</ecNumber>
    </submittedName>
</protein>
<organism evidence="7 8">
    <name type="scientific">Alkaliphilus hydrothermalis</name>
    <dbReference type="NCBI Taxonomy" id="1482730"/>
    <lineage>
        <taxon>Bacteria</taxon>
        <taxon>Bacillati</taxon>
        <taxon>Bacillota</taxon>
        <taxon>Clostridia</taxon>
        <taxon>Peptostreptococcales</taxon>
        <taxon>Natronincolaceae</taxon>
        <taxon>Alkaliphilus</taxon>
    </lineage>
</organism>
<evidence type="ECO:0000259" key="6">
    <source>
        <dbReference type="Pfam" id="PF02776"/>
    </source>
</evidence>
<dbReference type="SUPFAM" id="SSF52467">
    <property type="entry name" value="DHS-like NAD/FAD-binding domain"/>
    <property type="match status" value="1"/>
</dbReference>
<dbReference type="RefSeq" id="WP_204401595.1">
    <property type="nucleotide sequence ID" value="NZ_JAFBEE010000008.1"/>
</dbReference>
<evidence type="ECO:0000256" key="3">
    <source>
        <dbReference type="RuleBase" id="RU362132"/>
    </source>
</evidence>
<keyword evidence="2 3" id="KW-0786">Thiamine pyrophosphate</keyword>
<dbReference type="Gene3D" id="3.40.50.1220">
    <property type="entry name" value="TPP-binding domain"/>
    <property type="match status" value="1"/>
</dbReference>
<comment type="caution">
    <text evidence="7">The sequence shown here is derived from an EMBL/GenBank/DDBJ whole genome shotgun (WGS) entry which is preliminary data.</text>
</comment>
<evidence type="ECO:0000256" key="1">
    <source>
        <dbReference type="ARBA" id="ARBA00007812"/>
    </source>
</evidence>
<feature type="domain" description="Thiamine pyrophosphate enzyme TPP-binding" evidence="5">
    <location>
        <begin position="373"/>
        <end position="519"/>
    </location>
</feature>
<evidence type="ECO:0000313" key="7">
    <source>
        <dbReference type="EMBL" id="MBM7614916.1"/>
    </source>
</evidence>